<reference evidence="1 2" key="1">
    <citation type="submission" date="2019-05" db="EMBL/GenBank/DDBJ databases">
        <title>Another draft genome of Portunus trituberculatus and its Hox gene families provides insights of decapod evolution.</title>
        <authorList>
            <person name="Jeong J.-H."/>
            <person name="Song I."/>
            <person name="Kim S."/>
            <person name="Choi T."/>
            <person name="Kim D."/>
            <person name="Ryu S."/>
            <person name="Kim W."/>
        </authorList>
    </citation>
    <scope>NUCLEOTIDE SEQUENCE [LARGE SCALE GENOMIC DNA]</scope>
    <source>
        <tissue evidence="1">Muscle</tissue>
    </source>
</reference>
<accession>A0A5B7E3Y2</accession>
<name>A0A5B7E3Y2_PORTR</name>
<gene>
    <name evidence="1" type="ORF">E2C01_021880</name>
</gene>
<evidence type="ECO:0000313" key="2">
    <source>
        <dbReference type="Proteomes" id="UP000324222"/>
    </source>
</evidence>
<sequence>MQCYTVALYWSVYIQIINQIHGYVQTLTNPVTEHLDIGRITIKHI</sequence>
<proteinExistence type="predicted"/>
<organism evidence="1 2">
    <name type="scientific">Portunus trituberculatus</name>
    <name type="common">Swimming crab</name>
    <name type="synonym">Neptunus trituberculatus</name>
    <dbReference type="NCBI Taxonomy" id="210409"/>
    <lineage>
        <taxon>Eukaryota</taxon>
        <taxon>Metazoa</taxon>
        <taxon>Ecdysozoa</taxon>
        <taxon>Arthropoda</taxon>
        <taxon>Crustacea</taxon>
        <taxon>Multicrustacea</taxon>
        <taxon>Malacostraca</taxon>
        <taxon>Eumalacostraca</taxon>
        <taxon>Eucarida</taxon>
        <taxon>Decapoda</taxon>
        <taxon>Pleocyemata</taxon>
        <taxon>Brachyura</taxon>
        <taxon>Eubrachyura</taxon>
        <taxon>Portunoidea</taxon>
        <taxon>Portunidae</taxon>
        <taxon>Portuninae</taxon>
        <taxon>Portunus</taxon>
    </lineage>
</organism>
<dbReference type="Proteomes" id="UP000324222">
    <property type="component" value="Unassembled WGS sequence"/>
</dbReference>
<protein>
    <submittedName>
        <fullName evidence="1">Uncharacterized protein</fullName>
    </submittedName>
</protein>
<evidence type="ECO:0000313" key="1">
    <source>
        <dbReference type="EMBL" id="MPC28670.1"/>
    </source>
</evidence>
<keyword evidence="2" id="KW-1185">Reference proteome</keyword>
<dbReference type="AlphaFoldDB" id="A0A5B7E3Y2"/>
<dbReference type="EMBL" id="VSRR010001948">
    <property type="protein sequence ID" value="MPC28670.1"/>
    <property type="molecule type" value="Genomic_DNA"/>
</dbReference>
<comment type="caution">
    <text evidence="1">The sequence shown here is derived from an EMBL/GenBank/DDBJ whole genome shotgun (WGS) entry which is preliminary data.</text>
</comment>